<sequence length="293" mass="33164">MVSFGLAAFVAIVSVASAYPTRGGGECNGLAEVYYPVQTCLGVDEYKYFSCNAPGIVSNSSCCYENYGVIMQTQFWDFNPDYLKGILKRTPERSYSSDVNQTFTIHGLWNDRCDGSYDQFCKPELEFTDSDNLEDVIVNQFGRQDLYDLMIKYWINGTVAGSQSLWQHEYNKHGTCFNTLQPNCFLGPYTKFENAVAYYQKAVEVWSGLPTYKFLEQADIVPTTDKKYNLSDVQNALAYGHHGKQVYVGCSQGAISEIWYYHEVRGNVLNGQYKATDTLTKSSCPGEVWYLPK</sequence>
<dbReference type="InterPro" id="IPR001568">
    <property type="entry name" value="RNase_T2-like"/>
</dbReference>
<evidence type="ECO:0000256" key="2">
    <source>
        <dbReference type="ARBA" id="ARBA00007469"/>
    </source>
</evidence>
<dbReference type="InterPro" id="IPR033130">
    <property type="entry name" value="RNase_T2_His_AS_2"/>
</dbReference>
<feature type="chain" id="PRO_5012159511" description="ribonuclease T2" evidence="9">
    <location>
        <begin position="19"/>
        <end position="293"/>
    </location>
</feature>
<evidence type="ECO:0000313" key="11">
    <source>
        <dbReference type="Proteomes" id="UP000182259"/>
    </source>
</evidence>
<dbReference type="GO" id="GO:0003723">
    <property type="term" value="F:RNA binding"/>
    <property type="evidence" value="ECO:0007669"/>
    <property type="project" value="InterPro"/>
</dbReference>
<protein>
    <recommendedName>
        <fullName evidence="3">ribonuclease T2</fullName>
        <ecNumber evidence="3">4.6.1.19</ecNumber>
    </recommendedName>
</protein>
<keyword evidence="4" id="KW-0540">Nuclease</keyword>
<evidence type="ECO:0000256" key="4">
    <source>
        <dbReference type="ARBA" id="ARBA00022759"/>
    </source>
</evidence>
<dbReference type="GO" id="GO:0033897">
    <property type="term" value="F:ribonuclease T2 activity"/>
    <property type="evidence" value="ECO:0007669"/>
    <property type="project" value="UniProtKB-EC"/>
</dbReference>
<proteinExistence type="inferred from homology"/>
<keyword evidence="4" id="KW-0255">Endonuclease</keyword>
<dbReference type="PANTHER" id="PTHR11240:SF22">
    <property type="entry name" value="RIBONUCLEASE T2"/>
    <property type="match status" value="1"/>
</dbReference>
<evidence type="ECO:0000256" key="3">
    <source>
        <dbReference type="ARBA" id="ARBA00012571"/>
    </source>
</evidence>
<dbReference type="InterPro" id="IPR033697">
    <property type="entry name" value="Ribonuclease_T2_eukaryotic"/>
</dbReference>
<keyword evidence="9" id="KW-0732">Signal</keyword>
<dbReference type="GO" id="GO:0005576">
    <property type="term" value="C:extracellular region"/>
    <property type="evidence" value="ECO:0007669"/>
    <property type="project" value="TreeGrafter"/>
</dbReference>
<organism evidence="10 11">
    <name type="scientific">Sungouiella intermedia</name>
    <dbReference type="NCBI Taxonomy" id="45354"/>
    <lineage>
        <taxon>Eukaryota</taxon>
        <taxon>Fungi</taxon>
        <taxon>Dikarya</taxon>
        <taxon>Ascomycota</taxon>
        <taxon>Saccharomycotina</taxon>
        <taxon>Pichiomycetes</taxon>
        <taxon>Metschnikowiaceae</taxon>
        <taxon>Sungouiella</taxon>
    </lineage>
</organism>
<dbReference type="Proteomes" id="UP000182259">
    <property type="component" value="Chromosome V"/>
</dbReference>
<comment type="function">
    <text evidence="6">Rnase which modulates cell survival under stress conditions. Released from the vacuole to the cytoplasm during stress to promote tRNA and rRNA cleavage and to activate separately a downstream pathway that promotes cell death. Involved in cell size, vacuolar morphology and growth at high temperatures and high salt concentration.</text>
</comment>
<keyword evidence="5" id="KW-1015">Disulfide bond</keyword>
<evidence type="ECO:0000256" key="5">
    <source>
        <dbReference type="ARBA" id="ARBA00023157"/>
    </source>
</evidence>
<feature type="active site" evidence="7">
    <location>
        <position position="169"/>
    </location>
</feature>
<dbReference type="Gene3D" id="3.90.730.10">
    <property type="entry name" value="Ribonuclease T2-like"/>
    <property type="match status" value="1"/>
</dbReference>
<evidence type="ECO:0000256" key="8">
    <source>
        <dbReference type="RuleBase" id="RU004328"/>
    </source>
</evidence>
<evidence type="ECO:0000313" key="10">
    <source>
        <dbReference type="EMBL" id="SGZ57530.1"/>
    </source>
</evidence>
<reference evidence="11" key="1">
    <citation type="submission" date="2016-10" db="EMBL/GenBank/DDBJ databases">
        <authorList>
            <person name="Geijer C."/>
            <person name="Jareborg N."/>
            <person name="Dainat J."/>
        </authorList>
    </citation>
    <scope>NUCLEOTIDE SEQUENCE [LARGE SCALE GENOMIC DNA]</scope>
    <source>
        <strain evidence="11">PYCC 4715</strain>
    </source>
</reference>
<feature type="active site" evidence="7">
    <location>
        <position position="173"/>
    </location>
</feature>
<comment type="similarity">
    <text evidence="2 8">Belongs to the RNase T2 family.</text>
</comment>
<dbReference type="GO" id="GO:0005775">
    <property type="term" value="C:vacuolar lumen"/>
    <property type="evidence" value="ECO:0007669"/>
    <property type="project" value="UniProtKB-SubCell"/>
</dbReference>
<dbReference type="SUPFAM" id="SSF55895">
    <property type="entry name" value="Ribonuclease Rh-like"/>
    <property type="match status" value="1"/>
</dbReference>
<keyword evidence="4" id="KW-0378">Hydrolase</keyword>
<accession>A0A1L0C419</accession>
<name>A0A1L0C419_9ASCO</name>
<evidence type="ECO:0000256" key="6">
    <source>
        <dbReference type="ARBA" id="ARBA00025494"/>
    </source>
</evidence>
<dbReference type="GO" id="GO:0006401">
    <property type="term" value="P:RNA catabolic process"/>
    <property type="evidence" value="ECO:0007669"/>
    <property type="project" value="TreeGrafter"/>
</dbReference>
<comment type="subcellular location">
    <subcellularLocation>
        <location evidence="1">Vacuole lumen</location>
    </subcellularLocation>
</comment>
<gene>
    <name evidence="10" type="ORF">SAMEA4029009_CIC11G00000005763</name>
</gene>
<evidence type="ECO:0000256" key="7">
    <source>
        <dbReference type="PIRSR" id="PIRSR633697-1"/>
    </source>
</evidence>
<dbReference type="Pfam" id="PF00445">
    <property type="entry name" value="Ribonuclease_T2"/>
    <property type="match status" value="1"/>
</dbReference>
<dbReference type="CDD" id="cd01061">
    <property type="entry name" value="RNase_T2_euk"/>
    <property type="match status" value="1"/>
</dbReference>
<dbReference type="InterPro" id="IPR036430">
    <property type="entry name" value="RNase_T2-like_sf"/>
</dbReference>
<dbReference type="PANTHER" id="PTHR11240">
    <property type="entry name" value="RIBONUCLEASE T2"/>
    <property type="match status" value="1"/>
</dbReference>
<dbReference type="EMBL" id="LT635768">
    <property type="protein sequence ID" value="SGZ57530.1"/>
    <property type="molecule type" value="Genomic_DNA"/>
</dbReference>
<dbReference type="EC" id="4.6.1.19" evidence="3"/>
<evidence type="ECO:0000256" key="1">
    <source>
        <dbReference type="ARBA" id="ARBA00004410"/>
    </source>
</evidence>
<dbReference type="PROSITE" id="PS00531">
    <property type="entry name" value="RNASE_T2_2"/>
    <property type="match status" value="1"/>
</dbReference>
<evidence type="ECO:0000256" key="9">
    <source>
        <dbReference type="SAM" id="SignalP"/>
    </source>
</evidence>
<feature type="active site" evidence="7">
    <location>
        <position position="106"/>
    </location>
</feature>
<feature type="signal peptide" evidence="9">
    <location>
        <begin position="1"/>
        <end position="18"/>
    </location>
</feature>
<dbReference type="AlphaFoldDB" id="A0A1L0C419"/>